<evidence type="ECO:0000313" key="3">
    <source>
        <dbReference type="Proteomes" id="UP000245474"/>
    </source>
</evidence>
<sequence length="169" mass="17347">MLRLVSGTVGAAYALGYLVALGDIGFGRGARWGWQWAGDPWRWLEARGLFHFEPVARLDAGALVWLVSPLDVLLAAALGGLVALNLHGAVSLARGRAVCGSGTGGVLAALPALLAGSACCAPGLLLLLGIPSLGALAAFFGWLVPLSVLLLAATRLVQRRRGAPAWFGA</sequence>
<feature type="transmembrane region" description="Helical" evidence="1">
    <location>
        <begin position="105"/>
        <end position="127"/>
    </location>
</feature>
<gene>
    <name evidence="2" type="ORF">DEM34_00345</name>
</gene>
<evidence type="ECO:0000313" key="2">
    <source>
        <dbReference type="EMBL" id="PWG65756.1"/>
    </source>
</evidence>
<evidence type="ECO:0000256" key="1">
    <source>
        <dbReference type="SAM" id="Phobius"/>
    </source>
</evidence>
<accession>A0A2U2N9A1</accession>
<reference evidence="2 3" key="1">
    <citation type="submission" date="2018-05" db="EMBL/GenBank/DDBJ databases">
        <title>Spiribacter halobius sp. nov., a moderately halophilic bacterium isolated from marine solar saltern.</title>
        <authorList>
            <person name="Zheng W.-S."/>
            <person name="Lu D.-C."/>
            <person name="Du Z.-J."/>
        </authorList>
    </citation>
    <scope>NUCLEOTIDE SEQUENCE [LARGE SCALE GENOMIC DNA]</scope>
    <source>
        <strain evidence="2 3">E85</strain>
    </source>
</reference>
<name>A0A2U2N9A1_9GAMM</name>
<dbReference type="RefSeq" id="WP_109675091.1">
    <property type="nucleotide sequence ID" value="NZ_CP086615.1"/>
</dbReference>
<dbReference type="Proteomes" id="UP000245474">
    <property type="component" value="Unassembled WGS sequence"/>
</dbReference>
<dbReference type="EMBL" id="QFFI01000001">
    <property type="protein sequence ID" value="PWG65756.1"/>
    <property type="molecule type" value="Genomic_DNA"/>
</dbReference>
<keyword evidence="1" id="KW-1133">Transmembrane helix</keyword>
<feature type="transmembrane region" description="Helical" evidence="1">
    <location>
        <begin position="133"/>
        <end position="153"/>
    </location>
</feature>
<keyword evidence="3" id="KW-1185">Reference proteome</keyword>
<organism evidence="2 3">
    <name type="scientific">Sediminicurvatus halobius</name>
    <dbReference type="NCBI Taxonomy" id="2182432"/>
    <lineage>
        <taxon>Bacteria</taxon>
        <taxon>Pseudomonadati</taxon>
        <taxon>Pseudomonadota</taxon>
        <taxon>Gammaproteobacteria</taxon>
        <taxon>Chromatiales</taxon>
        <taxon>Ectothiorhodospiraceae</taxon>
        <taxon>Sediminicurvatus</taxon>
    </lineage>
</organism>
<keyword evidence="1" id="KW-0472">Membrane</keyword>
<dbReference type="AlphaFoldDB" id="A0A2U2N9A1"/>
<keyword evidence="1" id="KW-0812">Transmembrane</keyword>
<protein>
    <submittedName>
        <fullName evidence="2">Uncharacterized protein</fullName>
    </submittedName>
</protein>
<proteinExistence type="predicted"/>
<comment type="caution">
    <text evidence="2">The sequence shown here is derived from an EMBL/GenBank/DDBJ whole genome shotgun (WGS) entry which is preliminary data.</text>
</comment>
<feature type="transmembrane region" description="Helical" evidence="1">
    <location>
        <begin position="62"/>
        <end position="84"/>
    </location>
</feature>